<dbReference type="PROSITE" id="PS50865">
    <property type="entry name" value="ZF_MYND_2"/>
    <property type="match status" value="1"/>
</dbReference>
<evidence type="ECO:0000256" key="3">
    <source>
        <dbReference type="ARBA" id="ARBA00022833"/>
    </source>
</evidence>
<evidence type="ECO:0000256" key="2">
    <source>
        <dbReference type="ARBA" id="ARBA00022771"/>
    </source>
</evidence>
<dbReference type="GO" id="GO:0008270">
    <property type="term" value="F:zinc ion binding"/>
    <property type="evidence" value="ECO:0007669"/>
    <property type="project" value="UniProtKB-KW"/>
</dbReference>
<sequence>MFPLQQTLSSANGGNLDALNAILEYTKTRHEDHRAILYVSLKILAQIPIPTDRQLHREPAVQCALEILARICHSTPNDAPFKAILLENRAAYLPWIAHISRHGQRGSTELALAAWCLFEVVTLDPALKATVLSTNGIPNSILSLWIKGLPQVEGLVLLDYESNIKCPYLSLAYHTIRDRDRDDPEDHITRAITSLSKRKLDSLGYATQAKVGAIIGFYTERKLGAIATLYHLVALLDVTTRSLQTKAHWTSILEKGNVLGAVFDGLNTLTEEGGNEEAWDLVVSCFKFVFPWILVAGPYDSKPRILLQQIVAGGRYLILFRSLLHLRPRTQAFNYVLETVGEIGTYTVIPCISSLLWPSFEKLNQIVSDIKERTPFLERRMDGFVNVVLCGRVIASEDYARLVPAGLCDNIQCPGLLATTKTRQCSACRSVIYCSEDCQIADWAPHHRRECRVITLTRKRRELRIWIPFSLKGIYLGFLEDSCISHSGSIESKAQSDYPNASVRSLVTMLNFRAVPVRFKVFTFEEYRTVAAPVPSHLQPRIEAFIQDCQDDPELALIETTLAHGLVKINIIARAKGFPRSCRIVGAIFSFWWVQTLRLMLYEN</sequence>
<dbReference type="Gene3D" id="6.10.140.2220">
    <property type="match status" value="1"/>
</dbReference>
<accession>A8NLQ4</accession>
<organism evidence="6 7">
    <name type="scientific">Coprinopsis cinerea (strain Okayama-7 / 130 / ATCC MYA-4618 / FGSC 9003)</name>
    <name type="common">Inky cap fungus</name>
    <name type="synonym">Hormographiella aspergillata</name>
    <dbReference type="NCBI Taxonomy" id="240176"/>
    <lineage>
        <taxon>Eukaryota</taxon>
        <taxon>Fungi</taxon>
        <taxon>Dikarya</taxon>
        <taxon>Basidiomycota</taxon>
        <taxon>Agaricomycotina</taxon>
        <taxon>Agaricomycetes</taxon>
        <taxon>Agaricomycetidae</taxon>
        <taxon>Agaricales</taxon>
        <taxon>Agaricineae</taxon>
        <taxon>Psathyrellaceae</taxon>
        <taxon>Coprinopsis</taxon>
    </lineage>
</organism>
<dbReference type="Proteomes" id="UP000001861">
    <property type="component" value="Unassembled WGS sequence"/>
</dbReference>
<evidence type="ECO:0000256" key="1">
    <source>
        <dbReference type="ARBA" id="ARBA00022723"/>
    </source>
</evidence>
<keyword evidence="1" id="KW-0479">Metal-binding</keyword>
<dbReference type="SUPFAM" id="SSF144232">
    <property type="entry name" value="HIT/MYND zinc finger-like"/>
    <property type="match status" value="1"/>
</dbReference>
<keyword evidence="2 4" id="KW-0863">Zinc-finger</keyword>
<evidence type="ECO:0000313" key="6">
    <source>
        <dbReference type="EMBL" id="EAU87070.1"/>
    </source>
</evidence>
<dbReference type="VEuPathDB" id="FungiDB:CC1G_11250"/>
<reference evidence="6 7" key="1">
    <citation type="journal article" date="2010" name="Proc. Natl. Acad. Sci. U.S.A.">
        <title>Insights into evolution of multicellular fungi from the assembled chromosomes of the mushroom Coprinopsis cinerea (Coprinus cinereus).</title>
        <authorList>
            <person name="Stajich J.E."/>
            <person name="Wilke S.K."/>
            <person name="Ahren D."/>
            <person name="Au C.H."/>
            <person name="Birren B.W."/>
            <person name="Borodovsky M."/>
            <person name="Burns C."/>
            <person name="Canback B."/>
            <person name="Casselton L.A."/>
            <person name="Cheng C.K."/>
            <person name="Deng J."/>
            <person name="Dietrich F.S."/>
            <person name="Fargo D.C."/>
            <person name="Farman M.L."/>
            <person name="Gathman A.C."/>
            <person name="Goldberg J."/>
            <person name="Guigo R."/>
            <person name="Hoegger P.J."/>
            <person name="Hooker J.B."/>
            <person name="Huggins A."/>
            <person name="James T.Y."/>
            <person name="Kamada T."/>
            <person name="Kilaru S."/>
            <person name="Kodira C."/>
            <person name="Kues U."/>
            <person name="Kupfer D."/>
            <person name="Kwan H.S."/>
            <person name="Lomsadze A."/>
            <person name="Li W."/>
            <person name="Lilly W.W."/>
            <person name="Ma L.J."/>
            <person name="Mackey A.J."/>
            <person name="Manning G."/>
            <person name="Martin F."/>
            <person name="Muraguchi H."/>
            <person name="Natvig D.O."/>
            <person name="Palmerini H."/>
            <person name="Ramesh M.A."/>
            <person name="Rehmeyer C.J."/>
            <person name="Roe B.A."/>
            <person name="Shenoy N."/>
            <person name="Stanke M."/>
            <person name="Ter-Hovhannisyan V."/>
            <person name="Tunlid A."/>
            <person name="Velagapudi R."/>
            <person name="Vision T.J."/>
            <person name="Zeng Q."/>
            <person name="Zolan M.E."/>
            <person name="Pukkila P.J."/>
        </authorList>
    </citation>
    <scope>NUCLEOTIDE SEQUENCE [LARGE SCALE GENOMIC DNA]</scope>
    <source>
        <strain evidence="7">Okayama-7 / 130 / ATCC MYA-4618 / FGSC 9003</strain>
    </source>
</reference>
<proteinExistence type="predicted"/>
<protein>
    <recommendedName>
        <fullName evidence="5">MYND-type domain-containing protein</fullName>
    </recommendedName>
</protein>
<dbReference type="EMBL" id="AACS02000012">
    <property type="protein sequence ID" value="EAU87070.1"/>
    <property type="molecule type" value="Genomic_DNA"/>
</dbReference>
<gene>
    <name evidence="6" type="ORF">CC1G_11250</name>
</gene>
<comment type="caution">
    <text evidence="6">The sequence shown here is derived from an EMBL/GenBank/DDBJ whole genome shotgun (WGS) entry which is preliminary data.</text>
</comment>
<dbReference type="RefSeq" id="XP_001834751.1">
    <property type="nucleotide sequence ID" value="XM_001834699.1"/>
</dbReference>
<name>A8NLQ4_COPC7</name>
<dbReference type="OrthoDB" id="432970at2759"/>
<dbReference type="InterPro" id="IPR002893">
    <property type="entry name" value="Znf_MYND"/>
</dbReference>
<feature type="domain" description="MYND-type" evidence="5">
    <location>
        <begin position="410"/>
        <end position="451"/>
    </location>
</feature>
<dbReference type="Pfam" id="PF01753">
    <property type="entry name" value="zf-MYND"/>
    <property type="match status" value="1"/>
</dbReference>
<keyword evidence="3" id="KW-0862">Zinc</keyword>
<evidence type="ECO:0000313" key="7">
    <source>
        <dbReference type="Proteomes" id="UP000001861"/>
    </source>
</evidence>
<dbReference type="KEGG" id="cci:CC1G_11250"/>
<evidence type="ECO:0000256" key="4">
    <source>
        <dbReference type="PROSITE-ProRule" id="PRU00134"/>
    </source>
</evidence>
<dbReference type="AlphaFoldDB" id="A8NLQ4"/>
<dbReference type="InParanoid" id="A8NLQ4"/>
<dbReference type="GeneID" id="6011268"/>
<keyword evidence="7" id="KW-1185">Reference proteome</keyword>
<evidence type="ECO:0000259" key="5">
    <source>
        <dbReference type="PROSITE" id="PS50865"/>
    </source>
</evidence>